<organism evidence="2 3">
    <name type="scientific">Neolewinella aurantiaca</name>
    <dbReference type="NCBI Taxonomy" id="2602767"/>
    <lineage>
        <taxon>Bacteria</taxon>
        <taxon>Pseudomonadati</taxon>
        <taxon>Bacteroidota</taxon>
        <taxon>Saprospiria</taxon>
        <taxon>Saprospirales</taxon>
        <taxon>Lewinellaceae</taxon>
        <taxon>Neolewinella</taxon>
    </lineage>
</organism>
<protein>
    <submittedName>
        <fullName evidence="2">Uncharacterized protein</fullName>
    </submittedName>
</protein>
<proteinExistence type="predicted"/>
<comment type="caution">
    <text evidence="2">The sequence shown here is derived from an EMBL/GenBank/DDBJ whole genome shotgun (WGS) entry which is preliminary data.</text>
</comment>
<keyword evidence="3" id="KW-1185">Reference proteome</keyword>
<dbReference type="AlphaFoldDB" id="A0A5C7F3M9"/>
<dbReference type="RefSeq" id="WP_147932697.1">
    <property type="nucleotide sequence ID" value="NZ_VOXD01000048.1"/>
</dbReference>
<gene>
    <name evidence="2" type="ORF">FUA23_20740</name>
</gene>
<keyword evidence="1" id="KW-0732">Signal</keyword>
<accession>A0A5C7F3M9</accession>
<feature type="chain" id="PRO_5022845752" evidence="1">
    <location>
        <begin position="20"/>
        <end position="180"/>
    </location>
</feature>
<dbReference type="EMBL" id="VOXD01000048">
    <property type="protein sequence ID" value="TXF85232.1"/>
    <property type="molecule type" value="Genomic_DNA"/>
</dbReference>
<reference evidence="2 3" key="1">
    <citation type="submission" date="2019-08" db="EMBL/GenBank/DDBJ databases">
        <title>Lewinella sp. strain SSH13 Genome sequencing and assembly.</title>
        <authorList>
            <person name="Kim I."/>
        </authorList>
    </citation>
    <scope>NUCLEOTIDE SEQUENCE [LARGE SCALE GENOMIC DNA]</scope>
    <source>
        <strain evidence="2 3">SSH13</strain>
    </source>
</reference>
<dbReference type="Proteomes" id="UP000321907">
    <property type="component" value="Unassembled WGS sequence"/>
</dbReference>
<name>A0A5C7F3M9_9BACT</name>
<dbReference type="OrthoDB" id="1493320at2"/>
<feature type="signal peptide" evidence="1">
    <location>
        <begin position="1"/>
        <end position="19"/>
    </location>
</feature>
<evidence type="ECO:0000256" key="1">
    <source>
        <dbReference type="SAM" id="SignalP"/>
    </source>
</evidence>
<evidence type="ECO:0000313" key="2">
    <source>
        <dbReference type="EMBL" id="TXF85232.1"/>
    </source>
</evidence>
<evidence type="ECO:0000313" key="3">
    <source>
        <dbReference type="Proteomes" id="UP000321907"/>
    </source>
</evidence>
<sequence length="180" mass="20964">MRYCLFSLLLFTASSFLSAQLPLTPAFEALLDSLDVRVNHPFNEGFRLRENPENDYLEDQLTVYSKAEKLEMRFHLRPESARDLYYKRPHLRTSLLVMNLGSNDEDAVTAVHSFGEEELAVLNADWATMWTFRPKRSYSDQSQAQLIAAYKEGRGLIYTVLLFDKVPETLEGRQMMLRFR</sequence>